<comment type="caution">
    <text evidence="2">The sequence shown here is derived from an EMBL/GenBank/DDBJ whole genome shotgun (WGS) entry which is preliminary data.</text>
</comment>
<evidence type="ECO:0008006" key="4">
    <source>
        <dbReference type="Google" id="ProtNLM"/>
    </source>
</evidence>
<dbReference type="AlphaFoldDB" id="A0A4Q1RHS4"/>
<keyword evidence="3" id="KW-1185">Reference proteome</keyword>
<dbReference type="GO" id="GO:0006310">
    <property type="term" value="P:DNA recombination"/>
    <property type="evidence" value="ECO:0007669"/>
    <property type="project" value="UniProtKB-KW"/>
</dbReference>
<gene>
    <name evidence="2" type="ORF">ETP43_08410</name>
</gene>
<protein>
    <recommendedName>
        <fullName evidence="4">Tyr recombinase domain-containing protein</fullName>
    </recommendedName>
</protein>
<proteinExistence type="predicted"/>
<evidence type="ECO:0000256" key="1">
    <source>
        <dbReference type="ARBA" id="ARBA00023172"/>
    </source>
</evidence>
<dbReference type="RefSeq" id="WP_129257739.1">
    <property type="nucleotide sequence ID" value="NZ_SDKC01000001.1"/>
</dbReference>
<dbReference type="GO" id="GO:0003677">
    <property type="term" value="F:DNA binding"/>
    <property type="evidence" value="ECO:0007669"/>
    <property type="project" value="InterPro"/>
</dbReference>
<dbReference type="OrthoDB" id="2059601at2"/>
<dbReference type="Proteomes" id="UP000290106">
    <property type="component" value="Unassembled WGS sequence"/>
</dbReference>
<evidence type="ECO:0000313" key="3">
    <source>
        <dbReference type="Proteomes" id="UP000290106"/>
    </source>
</evidence>
<dbReference type="InterPro" id="IPR013762">
    <property type="entry name" value="Integrase-like_cat_sf"/>
</dbReference>
<dbReference type="Gene3D" id="1.10.443.10">
    <property type="entry name" value="Intergrase catalytic core"/>
    <property type="match status" value="1"/>
</dbReference>
<dbReference type="InterPro" id="IPR011010">
    <property type="entry name" value="DNA_brk_join_enz"/>
</dbReference>
<evidence type="ECO:0000313" key="2">
    <source>
        <dbReference type="EMBL" id="RXS75236.1"/>
    </source>
</evidence>
<reference evidence="2 3" key="1">
    <citation type="submission" date="2019-01" db="EMBL/GenBank/DDBJ databases">
        <title>Blautia sp. nov. KGMB01111 isolated human feces.</title>
        <authorList>
            <person name="Park J.-E."/>
            <person name="Kim J.-S."/>
            <person name="Park S.-H."/>
        </authorList>
    </citation>
    <scope>NUCLEOTIDE SEQUENCE [LARGE SCALE GENOMIC DNA]</scope>
    <source>
        <strain evidence="2 3">KGMB01111</strain>
    </source>
</reference>
<name>A0A4Q1RHS4_9FIRM</name>
<dbReference type="EMBL" id="SDKC01000001">
    <property type="protein sequence ID" value="RXS75236.1"/>
    <property type="molecule type" value="Genomic_DNA"/>
</dbReference>
<keyword evidence="1" id="KW-0233">DNA recombination</keyword>
<dbReference type="GO" id="GO:0015074">
    <property type="term" value="P:DNA integration"/>
    <property type="evidence" value="ECO:0007669"/>
    <property type="project" value="InterPro"/>
</dbReference>
<organism evidence="2 3">
    <name type="scientific">Blautia faecicola</name>
    <dbReference type="NCBI Taxonomy" id="2509240"/>
    <lineage>
        <taxon>Bacteria</taxon>
        <taxon>Bacillati</taxon>
        <taxon>Bacillota</taxon>
        <taxon>Clostridia</taxon>
        <taxon>Lachnospirales</taxon>
        <taxon>Lachnospiraceae</taxon>
        <taxon>Blautia</taxon>
    </lineage>
</organism>
<accession>A0A4Q1RHS4</accession>
<sequence length="311" mass="36330">MNDVLKIAVEEYYNQKKYERENYGQCYAAFVKFFKDFEYSGLKDLFNNVITEYDIVHSCMLYCQSSKKVKGVEAVNRYLSAIDLFYSEYISKLGGICCPALERGCRNKHLITNICRNLNQELEREIYVPIDEKELACLHTIIDQLNVNNFYQYGQKVICELLLNYGFKLNVIVGLVRTNVDLENGIMTIKNRKGVYKIKLYDEILEHMNYYNYLQEYHNRTYFFTNTKGEKLDSNSVLQTVKSKFSTESQNNITATTIALNGIARLIAQGLTVSEIMRITGFEIQKIVDVSEYLIEENDINKIFCEKLFNY</sequence>
<dbReference type="SUPFAM" id="SSF56349">
    <property type="entry name" value="DNA breaking-rejoining enzymes"/>
    <property type="match status" value="1"/>
</dbReference>